<name>C8CHM1_9VIRU</name>
<dbReference type="EMBL" id="GQ403789">
    <property type="protein sequence ID" value="ACV05050.1"/>
    <property type="molecule type" value="Genomic_DNA"/>
</dbReference>
<dbReference type="KEGG" id="vg:11468008"/>
<reference evidence="1 2" key="1">
    <citation type="journal article" date="2009" name="J. Virol.">
        <title>The closest relatives of icosahedral viruses of thermophilic bacteria are among viruses and plasmids of the halophilic archaea.</title>
        <authorList>
            <person name="Jalasvuori M."/>
            <person name="Jaatinen S.T."/>
            <person name="Laurinavicius S."/>
            <person name="Ahola-Iivarinen E."/>
            <person name="Kalkkinen N."/>
            <person name="Bamford D.H."/>
            <person name="Bamford J.K."/>
        </authorList>
    </citation>
    <scope>NUCLEOTIDE SEQUENCE</scope>
</reference>
<proteinExistence type="predicted"/>
<keyword evidence="2" id="KW-1185">Reference proteome</keyword>
<organism evidence="1 2">
    <name type="scientific">Thermus virus P23-77</name>
    <dbReference type="NCBI Taxonomy" id="1714272"/>
    <lineage>
        <taxon>Viruses</taxon>
        <taxon>Singelaviria</taxon>
        <taxon>Helvetiavirae</taxon>
        <taxon>Dividoviricota</taxon>
        <taxon>Laserviricetes</taxon>
        <taxon>Halopanivirales</taxon>
        <taxon>Matsushitaviridae</taxon>
        <taxon>Hukuchivirus</taxon>
        <taxon>Hukuchivirus P2377</taxon>
    </lineage>
</organism>
<evidence type="ECO:0000313" key="2">
    <source>
        <dbReference type="Proteomes" id="UP000000958"/>
    </source>
</evidence>
<dbReference type="GeneID" id="11468008"/>
<dbReference type="Proteomes" id="UP000000958">
    <property type="component" value="Segment"/>
</dbReference>
<sequence length="75" mass="7201">MRTAVLLAMLGGAVLGVYLARRGASPAPGGPAPSPAGGQDRICPQVIATCADGSEVPTPCDCAGRGGVARLGGIA</sequence>
<evidence type="ECO:0000313" key="1">
    <source>
        <dbReference type="EMBL" id="ACV05050.1"/>
    </source>
</evidence>
<accession>C8CHM1</accession>
<dbReference type="RefSeq" id="YP_003169730.1">
    <property type="nucleotide sequence ID" value="NC_013197.1"/>
</dbReference>
<protein>
    <submittedName>
        <fullName evidence="1">VP23</fullName>
    </submittedName>
</protein>